<evidence type="ECO:0000259" key="2">
    <source>
        <dbReference type="Pfam" id="PF04782"/>
    </source>
</evidence>
<dbReference type="InterPro" id="IPR006867">
    <property type="entry name" value="DUF632"/>
</dbReference>
<keyword evidence="5" id="KW-1185">Reference proteome</keyword>
<evidence type="ECO:0000259" key="3">
    <source>
        <dbReference type="Pfam" id="PF04783"/>
    </source>
</evidence>
<dbReference type="STRING" id="1088818.A0A2I0AA01"/>
<dbReference type="SUPFAM" id="SSF101447">
    <property type="entry name" value="Formin homology 2 domain (FH2 domain)"/>
    <property type="match status" value="1"/>
</dbReference>
<proteinExistence type="predicted"/>
<dbReference type="PANTHER" id="PTHR21450:SF21">
    <property type="entry name" value="REDUCTASE SUBUNIT C, PUTATIVE (DUF630 AND DUF632)-RELATED"/>
    <property type="match status" value="1"/>
</dbReference>
<evidence type="ECO:0000313" key="5">
    <source>
        <dbReference type="Proteomes" id="UP000236161"/>
    </source>
</evidence>
<dbReference type="Pfam" id="PF04782">
    <property type="entry name" value="DUF632"/>
    <property type="match status" value="1"/>
</dbReference>
<dbReference type="AlphaFoldDB" id="A0A2I0AA01"/>
<evidence type="ECO:0000256" key="1">
    <source>
        <dbReference type="SAM" id="MobiDB-lite"/>
    </source>
</evidence>
<dbReference type="EMBL" id="KZ452008">
    <property type="protein sequence ID" value="PKA52345.1"/>
    <property type="molecule type" value="Genomic_DNA"/>
</dbReference>
<accession>A0A2I0AA01</accession>
<evidence type="ECO:0000313" key="4">
    <source>
        <dbReference type="EMBL" id="PKA52345.1"/>
    </source>
</evidence>
<dbReference type="Proteomes" id="UP000236161">
    <property type="component" value="Unassembled WGS sequence"/>
</dbReference>
<protein>
    <recommendedName>
        <fullName evidence="6">DUF632 domain-containing protein</fullName>
    </recommendedName>
</protein>
<organism evidence="4 5">
    <name type="scientific">Apostasia shenzhenica</name>
    <dbReference type="NCBI Taxonomy" id="1088818"/>
    <lineage>
        <taxon>Eukaryota</taxon>
        <taxon>Viridiplantae</taxon>
        <taxon>Streptophyta</taxon>
        <taxon>Embryophyta</taxon>
        <taxon>Tracheophyta</taxon>
        <taxon>Spermatophyta</taxon>
        <taxon>Magnoliopsida</taxon>
        <taxon>Liliopsida</taxon>
        <taxon>Asparagales</taxon>
        <taxon>Orchidaceae</taxon>
        <taxon>Apostasioideae</taxon>
        <taxon>Apostasia</taxon>
    </lineage>
</organism>
<feature type="compositionally biased region" description="Pro residues" evidence="1">
    <location>
        <begin position="73"/>
        <end position="93"/>
    </location>
</feature>
<dbReference type="InterPro" id="IPR006868">
    <property type="entry name" value="DUF630"/>
</dbReference>
<sequence>MGCVHSRVDKEETVMRCRERRRLMKQLLSCRSELAAAYAAYLQSLRNTGATLRQFSEAETVVAGSYPRHHASPPSPPQPPPPPPPLPPSPPLPSQFSTCKNVMVVEGIGRDEEDRDDSSMDIGSNDDDDDCCTPPPPPVHGSVWDFWDPFGFTLGSNSSSSMPQKKDEKMNLQASAEEENWAETVTEFAEEEEENEGKRGDKGCGENLACVAAKKLPARELVDDGSSAVSRVTKETDMGVVAWRSKKTLSGIVKEIDDYFLKAAAGGSDLLVIMDFNGQHLQSNFNKTTGRTLKSAKVLSWNWSLKPQSNRGDFVQNSCDSSRPSNHQTTLERIFTEEEKLYKEVKEDELAKIQLKKMISLLERLETAENGCTKSQKLQSDIEILKTQILSLQESISETCMSISKLRDEELYPQLLELTLGLLHMWRTMYECHQVQNHIAQQANLLDNHPGTEPTTDSHRFATSQLENEVKSWHTSFCNLLKSQREYAHVLDQWVKLTDCLPHSTDICNSIKGIHSLCEDWKSAIDKLPDKVAADAIQSFLSVVHSIILQQDEELRLQNKSKRLESRLEKELNSINQELLIDSDQQPSSNYAKLDSLKKRVEEEKARYLYSISVSRSMSVNNLHTSLPNVFQALVGFSNVWVQALEAIHRSTEAPMDNF</sequence>
<dbReference type="Pfam" id="PF04783">
    <property type="entry name" value="DUF630"/>
    <property type="match status" value="1"/>
</dbReference>
<gene>
    <name evidence="4" type="ORF">AXF42_Ash010241</name>
</gene>
<evidence type="ECO:0008006" key="6">
    <source>
        <dbReference type="Google" id="ProtNLM"/>
    </source>
</evidence>
<name>A0A2I0AA01_9ASPA</name>
<dbReference type="PANTHER" id="PTHR21450">
    <property type="entry name" value="PROTEIN ALTERED PHOSPHATE STARVATION RESPONSE 1"/>
    <property type="match status" value="1"/>
</dbReference>
<feature type="region of interest" description="Disordered" evidence="1">
    <location>
        <begin position="63"/>
        <end position="136"/>
    </location>
</feature>
<feature type="domain" description="DUF632" evidence="2">
    <location>
        <begin position="249"/>
        <end position="545"/>
    </location>
</feature>
<feature type="domain" description="DUF630" evidence="3">
    <location>
        <begin position="1"/>
        <end position="59"/>
    </location>
</feature>
<dbReference type="OrthoDB" id="1919226at2759"/>
<reference evidence="4 5" key="1">
    <citation type="journal article" date="2017" name="Nature">
        <title>The Apostasia genome and the evolution of orchids.</title>
        <authorList>
            <person name="Zhang G.Q."/>
            <person name="Liu K.W."/>
            <person name="Li Z."/>
            <person name="Lohaus R."/>
            <person name="Hsiao Y.Y."/>
            <person name="Niu S.C."/>
            <person name="Wang J.Y."/>
            <person name="Lin Y.C."/>
            <person name="Xu Q."/>
            <person name="Chen L.J."/>
            <person name="Yoshida K."/>
            <person name="Fujiwara S."/>
            <person name="Wang Z.W."/>
            <person name="Zhang Y.Q."/>
            <person name="Mitsuda N."/>
            <person name="Wang M."/>
            <person name="Liu G.H."/>
            <person name="Pecoraro L."/>
            <person name="Huang H.X."/>
            <person name="Xiao X.J."/>
            <person name="Lin M."/>
            <person name="Wu X.Y."/>
            <person name="Wu W.L."/>
            <person name="Chen Y.Y."/>
            <person name="Chang S.B."/>
            <person name="Sakamoto S."/>
            <person name="Ohme-Takagi M."/>
            <person name="Yagi M."/>
            <person name="Zeng S.J."/>
            <person name="Shen C.Y."/>
            <person name="Yeh C.M."/>
            <person name="Luo Y.B."/>
            <person name="Tsai W.C."/>
            <person name="Van de Peer Y."/>
            <person name="Liu Z.J."/>
        </authorList>
    </citation>
    <scope>NUCLEOTIDE SEQUENCE [LARGE SCALE GENOMIC DNA]</scope>
    <source>
        <strain evidence="5">cv. Shenzhen</strain>
        <tissue evidence="4">Stem</tissue>
    </source>
</reference>